<dbReference type="InterPro" id="IPR027379">
    <property type="entry name" value="CLS_N"/>
</dbReference>
<organism evidence="8">
    <name type="scientific">Microbacterium sp. A8/3-1</name>
    <dbReference type="NCBI Taxonomy" id="3160749"/>
    <lineage>
        <taxon>Bacteria</taxon>
        <taxon>Bacillati</taxon>
        <taxon>Actinomycetota</taxon>
        <taxon>Actinomycetes</taxon>
        <taxon>Micrococcales</taxon>
        <taxon>Microbacteriaceae</taxon>
        <taxon>Microbacterium</taxon>
    </lineage>
</organism>
<evidence type="ECO:0000313" key="8">
    <source>
        <dbReference type="EMBL" id="XBX78064.1"/>
    </source>
</evidence>
<dbReference type="GO" id="GO:0005886">
    <property type="term" value="C:plasma membrane"/>
    <property type="evidence" value="ECO:0007669"/>
    <property type="project" value="UniProtKB-SubCell"/>
</dbReference>
<dbReference type="EMBL" id="CP158357">
    <property type="protein sequence ID" value="XBX78064.1"/>
    <property type="molecule type" value="Genomic_DNA"/>
</dbReference>
<evidence type="ECO:0000256" key="6">
    <source>
        <dbReference type="SAM" id="Phobius"/>
    </source>
</evidence>
<reference evidence="8" key="1">
    <citation type="submission" date="2024-06" db="EMBL/GenBank/DDBJ databases">
        <title>Draft genome sequence of Microbacterium sp. strain A8/3-1, isolated from Oxytropis tragacanthoides Fisch. ex DC. Root nodules in the Altai region of Russia.</title>
        <authorList>
            <person name="Sazanova A."/>
            <person name="Guro P."/>
            <person name="Kuznetsova I."/>
            <person name="Belimov A."/>
            <person name="Safronova V."/>
        </authorList>
    </citation>
    <scope>NUCLEOTIDE SEQUENCE</scope>
    <source>
        <strain evidence="8">A8/3-1</strain>
    </source>
</reference>
<evidence type="ECO:0000256" key="5">
    <source>
        <dbReference type="ARBA" id="ARBA00023136"/>
    </source>
</evidence>
<dbReference type="RefSeq" id="WP_282216198.1">
    <property type="nucleotide sequence ID" value="NZ_CP158357.1"/>
</dbReference>
<evidence type="ECO:0000259" key="7">
    <source>
        <dbReference type="Pfam" id="PF13396"/>
    </source>
</evidence>
<dbReference type="Pfam" id="PF13396">
    <property type="entry name" value="PLDc_N"/>
    <property type="match status" value="1"/>
</dbReference>
<dbReference type="AlphaFoldDB" id="A0AAU7VWV5"/>
<evidence type="ECO:0000256" key="3">
    <source>
        <dbReference type="ARBA" id="ARBA00022692"/>
    </source>
</evidence>
<protein>
    <submittedName>
        <fullName evidence="8">PLD nuclease N-terminal domain-containing protein</fullName>
    </submittedName>
</protein>
<keyword evidence="4 6" id="KW-1133">Transmembrane helix</keyword>
<keyword evidence="3 6" id="KW-0812">Transmembrane</keyword>
<evidence type="ECO:0000256" key="4">
    <source>
        <dbReference type="ARBA" id="ARBA00022989"/>
    </source>
</evidence>
<accession>A0AAU7VWV5</accession>
<comment type="subcellular location">
    <subcellularLocation>
        <location evidence="1">Cell membrane</location>
        <topology evidence="1">Multi-pass membrane protein</topology>
    </subcellularLocation>
</comment>
<evidence type="ECO:0000256" key="2">
    <source>
        <dbReference type="ARBA" id="ARBA00022475"/>
    </source>
</evidence>
<feature type="transmembrane region" description="Helical" evidence="6">
    <location>
        <begin position="39"/>
        <end position="58"/>
    </location>
</feature>
<evidence type="ECO:0000256" key="1">
    <source>
        <dbReference type="ARBA" id="ARBA00004651"/>
    </source>
</evidence>
<keyword evidence="2" id="KW-1003">Cell membrane</keyword>
<sequence>MARLLIVGGFLAAVFWVFSIVDCAVQPATRHRGVPKAAWIAIVVLIPVIGGILWFTIGRRRANDQSQRRVLAPDDDPTFLQSIGKTEQDARIKRLEEELARLDEETDEPPAADSRP</sequence>
<gene>
    <name evidence="8" type="ORF">ABS642_19440</name>
</gene>
<feature type="domain" description="Cardiolipin synthase N-terminal" evidence="7">
    <location>
        <begin position="14"/>
        <end position="59"/>
    </location>
</feature>
<keyword evidence="5 6" id="KW-0472">Membrane</keyword>
<name>A0AAU7VWV5_9MICO</name>
<proteinExistence type="predicted"/>